<accession>A0A553Q2T5</accession>
<evidence type="ECO:0000256" key="2">
    <source>
        <dbReference type="ARBA" id="ARBA00022692"/>
    </source>
</evidence>
<dbReference type="GO" id="GO:0016020">
    <property type="term" value="C:membrane"/>
    <property type="evidence" value="ECO:0007669"/>
    <property type="project" value="UniProtKB-SubCell"/>
</dbReference>
<evidence type="ECO:0008006" key="8">
    <source>
        <dbReference type="Google" id="ProtNLM"/>
    </source>
</evidence>
<dbReference type="PANTHER" id="PTHR23507:SF3">
    <property type="entry name" value="THYMIC STROMAL COTRANSPORTER HOMOLOG"/>
    <property type="match status" value="1"/>
</dbReference>
<gene>
    <name evidence="6" type="ORF">DNTS_008755</name>
</gene>
<dbReference type="AlphaFoldDB" id="A0A553Q2T5"/>
<keyword evidence="2 5" id="KW-0812">Transmembrane</keyword>
<evidence type="ECO:0000313" key="6">
    <source>
        <dbReference type="EMBL" id="TRY84254.1"/>
    </source>
</evidence>
<protein>
    <recommendedName>
        <fullName evidence="8">Thymic stromal cotransporter homolog</fullName>
    </recommendedName>
</protein>
<feature type="transmembrane region" description="Helical" evidence="5">
    <location>
        <begin position="154"/>
        <end position="175"/>
    </location>
</feature>
<dbReference type="SUPFAM" id="SSF103473">
    <property type="entry name" value="MFS general substrate transporter"/>
    <property type="match status" value="1"/>
</dbReference>
<dbReference type="STRING" id="623744.A0A553Q2T5"/>
<dbReference type="InterPro" id="IPR036259">
    <property type="entry name" value="MFS_trans_sf"/>
</dbReference>
<evidence type="ECO:0000313" key="7">
    <source>
        <dbReference type="Proteomes" id="UP000316079"/>
    </source>
</evidence>
<dbReference type="PANTHER" id="PTHR23507">
    <property type="entry name" value="ZGC:174356"/>
    <property type="match status" value="1"/>
</dbReference>
<evidence type="ECO:0000256" key="3">
    <source>
        <dbReference type="ARBA" id="ARBA00022989"/>
    </source>
</evidence>
<dbReference type="Proteomes" id="UP000316079">
    <property type="component" value="Unassembled WGS sequence"/>
</dbReference>
<proteinExistence type="predicted"/>
<reference evidence="6 7" key="1">
    <citation type="journal article" date="2019" name="Sci. Data">
        <title>Hybrid genome assembly and annotation of Danionella translucida.</title>
        <authorList>
            <person name="Kadobianskyi M."/>
            <person name="Schulze L."/>
            <person name="Schuelke M."/>
            <person name="Judkewitz B."/>
        </authorList>
    </citation>
    <scope>NUCLEOTIDE SEQUENCE [LARGE SCALE GENOMIC DNA]</scope>
    <source>
        <strain evidence="6 7">Bolton</strain>
    </source>
</reference>
<organism evidence="6 7">
    <name type="scientific">Danionella cerebrum</name>
    <dbReference type="NCBI Taxonomy" id="2873325"/>
    <lineage>
        <taxon>Eukaryota</taxon>
        <taxon>Metazoa</taxon>
        <taxon>Chordata</taxon>
        <taxon>Craniata</taxon>
        <taxon>Vertebrata</taxon>
        <taxon>Euteleostomi</taxon>
        <taxon>Actinopterygii</taxon>
        <taxon>Neopterygii</taxon>
        <taxon>Teleostei</taxon>
        <taxon>Ostariophysi</taxon>
        <taxon>Cypriniformes</taxon>
        <taxon>Danionidae</taxon>
        <taxon>Danioninae</taxon>
        <taxon>Danionella</taxon>
    </lineage>
</organism>
<feature type="transmembrane region" description="Helical" evidence="5">
    <location>
        <begin position="357"/>
        <end position="379"/>
    </location>
</feature>
<evidence type="ECO:0000256" key="4">
    <source>
        <dbReference type="ARBA" id="ARBA00023136"/>
    </source>
</evidence>
<sequence>MAFLMSCRRYIAPLVFCGQVATSFFDTALQMVIKERCANTSDHDGEQKSITNFNMTYNMIVKFMPIIPAVLLAREGDKGNRKVPIVFPLVGYFLSRGLLLLDVLLDWPLQVLYAVPVIHGLCGGFASYWAGVMALVSVSSSEDERALRIMRTELVYGIAGFVGSLASGHLFAIYSLNLKQGVILCGLSVLLYLACLLYAALFLRVEPLGILGDRHERRESVGIINHEARDKTNIALLFIGGVVYDIAVAGGMEMLAAFVLKEPLSWGAALVGYGNAAGYLLFITSFLGVKVFSRSRSLMLFALIPMPTIRSLLSKQVKGSSYGIIFVALQLSFKLVGLVTTPIYTKIYQGTLDTIPGFVFILSSLFTVLSMIPVSIVGCRTARHNGYERIQGN</sequence>
<keyword evidence="7" id="KW-1185">Reference proteome</keyword>
<feature type="transmembrane region" description="Helical" evidence="5">
    <location>
        <begin position="266"/>
        <end position="289"/>
    </location>
</feature>
<evidence type="ECO:0000256" key="1">
    <source>
        <dbReference type="ARBA" id="ARBA00004141"/>
    </source>
</evidence>
<feature type="transmembrane region" description="Helical" evidence="5">
    <location>
        <begin position="322"/>
        <end position="345"/>
    </location>
</feature>
<keyword evidence="3 5" id="KW-1133">Transmembrane helix</keyword>
<feature type="transmembrane region" description="Helical" evidence="5">
    <location>
        <begin position="181"/>
        <end position="203"/>
    </location>
</feature>
<feature type="transmembrane region" description="Helical" evidence="5">
    <location>
        <begin position="111"/>
        <end position="133"/>
    </location>
</feature>
<keyword evidence="4 5" id="KW-0472">Membrane</keyword>
<dbReference type="Gene3D" id="1.20.1250.20">
    <property type="entry name" value="MFS general substrate transporter like domains"/>
    <property type="match status" value="1"/>
</dbReference>
<dbReference type="EMBL" id="SRMA01026419">
    <property type="protein sequence ID" value="TRY84254.1"/>
    <property type="molecule type" value="Genomic_DNA"/>
</dbReference>
<dbReference type="OrthoDB" id="430300at2759"/>
<comment type="caution">
    <text evidence="6">The sequence shown here is derived from an EMBL/GenBank/DDBJ whole genome shotgun (WGS) entry which is preliminary data.</text>
</comment>
<feature type="transmembrane region" description="Helical" evidence="5">
    <location>
        <begin position="85"/>
        <end position="105"/>
    </location>
</feature>
<name>A0A553Q2T5_9TELE</name>
<dbReference type="GO" id="GO:0022857">
    <property type="term" value="F:transmembrane transporter activity"/>
    <property type="evidence" value="ECO:0007669"/>
    <property type="project" value="TreeGrafter"/>
</dbReference>
<comment type="subcellular location">
    <subcellularLocation>
        <location evidence="1">Membrane</location>
        <topology evidence="1">Multi-pass membrane protein</topology>
    </subcellularLocation>
</comment>
<evidence type="ECO:0000256" key="5">
    <source>
        <dbReference type="SAM" id="Phobius"/>
    </source>
</evidence>
<feature type="transmembrane region" description="Helical" evidence="5">
    <location>
        <begin position="234"/>
        <end position="260"/>
    </location>
</feature>